<dbReference type="PANTHER" id="PTHR43603:SF1">
    <property type="entry name" value="ZINC-REGULATED GTPASE METALLOPROTEIN ACTIVATOR 1"/>
    <property type="match status" value="1"/>
</dbReference>
<dbReference type="STRING" id="1367422.A0A178ZKR5"/>
<feature type="compositionally biased region" description="Acidic residues" evidence="1">
    <location>
        <begin position="344"/>
        <end position="367"/>
    </location>
</feature>
<reference evidence="3 4" key="1">
    <citation type="submission" date="2016-04" db="EMBL/GenBank/DDBJ databases">
        <title>Draft genome of Fonsecaea erecta CBS 125763.</title>
        <authorList>
            <person name="Weiss V.A."/>
            <person name="Vicente V.A."/>
            <person name="Raittz R.T."/>
            <person name="Moreno L.F."/>
            <person name="De Souza E.M."/>
            <person name="Pedrosa F.O."/>
            <person name="Steffens M.B."/>
            <person name="Faoro H."/>
            <person name="Tadra-Sfeir M.Z."/>
            <person name="Najafzadeh M.J."/>
            <person name="Felipe M.S."/>
            <person name="Teixeira M."/>
            <person name="Sun J."/>
            <person name="Xi L."/>
            <person name="Gomes R."/>
            <person name="De Azevedo C.M."/>
            <person name="Salgado C.G."/>
            <person name="Da Silva M.B."/>
            <person name="Nascimento M.F."/>
            <person name="Queiroz-Telles F."/>
            <person name="Attili D.S."/>
            <person name="Gorbushina A."/>
        </authorList>
    </citation>
    <scope>NUCLEOTIDE SEQUENCE [LARGE SCALE GENOMIC DNA]</scope>
    <source>
        <strain evidence="3 4">CBS 125763</strain>
    </source>
</reference>
<name>A0A178ZKR5_9EURO</name>
<dbReference type="Pfam" id="PF02492">
    <property type="entry name" value="cobW"/>
    <property type="match status" value="2"/>
</dbReference>
<dbReference type="SUPFAM" id="SSF52540">
    <property type="entry name" value="P-loop containing nucleoside triphosphate hydrolases"/>
    <property type="match status" value="1"/>
</dbReference>
<dbReference type="RefSeq" id="XP_018693755.1">
    <property type="nucleotide sequence ID" value="XM_018836902.1"/>
</dbReference>
<dbReference type="Pfam" id="PF07683">
    <property type="entry name" value="CobW_C"/>
    <property type="match status" value="1"/>
</dbReference>
<evidence type="ECO:0000259" key="2">
    <source>
        <dbReference type="SMART" id="SM00833"/>
    </source>
</evidence>
<dbReference type="InterPro" id="IPR051927">
    <property type="entry name" value="Zn_Chap_cDPG_Synth"/>
</dbReference>
<evidence type="ECO:0000256" key="1">
    <source>
        <dbReference type="SAM" id="MobiDB-lite"/>
    </source>
</evidence>
<dbReference type="AlphaFoldDB" id="A0A178ZKR5"/>
<evidence type="ECO:0000313" key="3">
    <source>
        <dbReference type="EMBL" id="OAP60388.1"/>
    </source>
</evidence>
<sequence>MAEATSKIVPRAPIPVTLLSGFLGSGKTTLLQHILTSPNTTFKVAVVVNDMAALNIDAHLIKKHIVSQANESDKLIQLQNGCICCTLRGDLLEALVSMAKAGEAEYIVIESTGISEPMQVAETFTEDFADAMIAAAREEPQEGADGMQGVEVYGEKVLKEVAEMGGLHKLARLDTLITMVDAFNFFNNFSTTDFITERWGDKDIAPEDERTVTDLMVDQIEFANTVIINKVDCVDEETRLRIHGVVKKLNPLAKILESRFAQVNIAEVLGTSTFDFEKAATGMGWLQSLHEMSKREIGGKIRIAPKPETEEYGISSFVYTRRRPFHPKRLYELVHDKFVLMENAEQDNEEEDVGDEENREEETEGGEAEAHDIQASSDGSSNDDGAGSDSDSWQSVDDKDIGDAPDLSKPVDNEVSDTPFLHAESFCQHGFFWLATRPTMHGAWSQAGAMLTMEGGDQWFCVQDESQWPPEAATRDLILKDFQKPWGDRRQEIVFIGEKLDKKGLEAEFDRCLLNKQEMKKWERIMRLRKSADVIQEYLDTEFEDGFEDWPEPMAMGEDDGQNHVGHKH</sequence>
<dbReference type="GeneID" id="30009558"/>
<feature type="region of interest" description="Disordered" evidence="1">
    <location>
        <begin position="343"/>
        <end position="415"/>
    </location>
</feature>
<accession>A0A178ZKR5</accession>
<dbReference type="InterPro" id="IPR011629">
    <property type="entry name" value="CobW-like_C"/>
</dbReference>
<dbReference type="InterPro" id="IPR027417">
    <property type="entry name" value="P-loop_NTPase"/>
</dbReference>
<dbReference type="EMBL" id="LVYI01000004">
    <property type="protein sequence ID" value="OAP60388.1"/>
    <property type="molecule type" value="Genomic_DNA"/>
</dbReference>
<dbReference type="SUPFAM" id="SSF90002">
    <property type="entry name" value="Hypothetical protein YjiA, C-terminal domain"/>
    <property type="match status" value="1"/>
</dbReference>
<feature type="compositionally biased region" description="Low complexity" evidence="1">
    <location>
        <begin position="375"/>
        <end position="392"/>
    </location>
</feature>
<protein>
    <recommendedName>
        <fullName evidence="2">CobW C-terminal domain-containing protein</fullName>
    </recommendedName>
</protein>
<keyword evidence="4" id="KW-1185">Reference proteome</keyword>
<feature type="domain" description="CobW C-terminal" evidence="2">
    <location>
        <begin position="314"/>
        <end position="513"/>
    </location>
</feature>
<organism evidence="3 4">
    <name type="scientific">Fonsecaea erecta</name>
    <dbReference type="NCBI Taxonomy" id="1367422"/>
    <lineage>
        <taxon>Eukaryota</taxon>
        <taxon>Fungi</taxon>
        <taxon>Dikarya</taxon>
        <taxon>Ascomycota</taxon>
        <taxon>Pezizomycotina</taxon>
        <taxon>Eurotiomycetes</taxon>
        <taxon>Chaetothyriomycetidae</taxon>
        <taxon>Chaetothyriales</taxon>
        <taxon>Herpotrichiellaceae</taxon>
        <taxon>Fonsecaea</taxon>
    </lineage>
</organism>
<dbReference type="PANTHER" id="PTHR43603">
    <property type="entry name" value="COBW DOMAIN-CONTAINING PROTEIN DDB_G0274527"/>
    <property type="match status" value="1"/>
</dbReference>
<dbReference type="CDD" id="cd03112">
    <property type="entry name" value="CobW-like"/>
    <property type="match status" value="1"/>
</dbReference>
<gene>
    <name evidence="3" type="ORF">AYL99_05390</name>
</gene>
<dbReference type="SMART" id="SM00833">
    <property type="entry name" value="CobW_C"/>
    <property type="match status" value="1"/>
</dbReference>
<dbReference type="InterPro" id="IPR003495">
    <property type="entry name" value="CobW/HypB/UreG_nucleotide-bd"/>
</dbReference>
<comment type="caution">
    <text evidence="3">The sequence shown here is derived from an EMBL/GenBank/DDBJ whole genome shotgun (WGS) entry which is preliminary data.</text>
</comment>
<proteinExistence type="predicted"/>
<dbReference type="OrthoDB" id="272672at2759"/>
<evidence type="ECO:0000313" key="4">
    <source>
        <dbReference type="Proteomes" id="UP000078343"/>
    </source>
</evidence>
<dbReference type="Gene3D" id="3.40.50.300">
    <property type="entry name" value="P-loop containing nucleotide triphosphate hydrolases"/>
    <property type="match status" value="1"/>
</dbReference>
<dbReference type="Proteomes" id="UP000078343">
    <property type="component" value="Unassembled WGS sequence"/>
</dbReference>